<proteinExistence type="predicted"/>
<dbReference type="Proteomes" id="UP000683246">
    <property type="component" value="Chromosome"/>
</dbReference>
<protein>
    <recommendedName>
        <fullName evidence="4">B box-type domain-containing protein</fullName>
    </recommendedName>
</protein>
<dbReference type="RefSeq" id="WP_212696440.1">
    <property type="nucleotide sequence ID" value="NZ_CP058649.1"/>
</dbReference>
<feature type="transmembrane region" description="Helical" evidence="1">
    <location>
        <begin position="51"/>
        <end position="70"/>
    </location>
</feature>
<evidence type="ECO:0000313" key="2">
    <source>
        <dbReference type="EMBL" id="QUI20981.1"/>
    </source>
</evidence>
<gene>
    <name evidence="2" type="ORF">HZI73_01125</name>
</gene>
<dbReference type="AlphaFoldDB" id="A0A8J8SEU7"/>
<keyword evidence="3" id="KW-1185">Reference proteome</keyword>
<keyword evidence="1" id="KW-0472">Membrane</keyword>
<evidence type="ECO:0000256" key="1">
    <source>
        <dbReference type="SAM" id="Phobius"/>
    </source>
</evidence>
<dbReference type="EMBL" id="CP058649">
    <property type="protein sequence ID" value="QUI20981.1"/>
    <property type="molecule type" value="Genomic_DNA"/>
</dbReference>
<evidence type="ECO:0008006" key="4">
    <source>
        <dbReference type="Google" id="ProtNLM"/>
    </source>
</evidence>
<feature type="transmembrane region" description="Helical" evidence="1">
    <location>
        <begin position="174"/>
        <end position="191"/>
    </location>
</feature>
<accession>A0A8J8SEU7</accession>
<keyword evidence="1" id="KW-0812">Transmembrane</keyword>
<reference evidence="2" key="1">
    <citation type="submission" date="2020-07" db="EMBL/GenBank/DDBJ databases">
        <title>Vallitalea pronyensis genome.</title>
        <authorList>
            <person name="Postec A."/>
        </authorList>
    </citation>
    <scope>NUCLEOTIDE SEQUENCE</scope>
    <source>
        <strain evidence="2">FatNI3</strain>
    </source>
</reference>
<keyword evidence="1" id="KW-1133">Transmembrane helix</keyword>
<organism evidence="2 3">
    <name type="scientific">Vallitalea pronyensis</name>
    <dbReference type="NCBI Taxonomy" id="1348613"/>
    <lineage>
        <taxon>Bacteria</taxon>
        <taxon>Bacillati</taxon>
        <taxon>Bacillota</taxon>
        <taxon>Clostridia</taxon>
        <taxon>Lachnospirales</taxon>
        <taxon>Vallitaleaceae</taxon>
        <taxon>Vallitalea</taxon>
    </lineage>
</organism>
<dbReference type="KEGG" id="vpy:HZI73_01125"/>
<feature type="transmembrane region" description="Helical" evidence="1">
    <location>
        <begin position="137"/>
        <end position="154"/>
    </location>
</feature>
<evidence type="ECO:0000313" key="3">
    <source>
        <dbReference type="Proteomes" id="UP000683246"/>
    </source>
</evidence>
<name>A0A8J8SEU7_9FIRM</name>
<sequence>MNCYYHPDKQGEYTCLECGKTLCESCVRKDGDKTICNMCEESIQGDINYGYSKFLGFVLSLFPGAGHMYLGFMERGLTLLLSFVGLMFFSSIIHSNIVPFIMIVFYFYSFFDAYHLRRKIDNRETIIYQKFNIDKVYLAYGCVAVGSILLLNVIVDDYVRDFLTYATIQRLRNIIFPLLLIAAGVILIMRIKKKEEKVIIEHDLDDMDKSS</sequence>